<evidence type="ECO:0000313" key="4">
    <source>
        <dbReference type="Proteomes" id="UP000204221"/>
    </source>
</evidence>
<dbReference type="KEGG" id="ahg:AHOG_25020"/>
<dbReference type="InterPro" id="IPR036388">
    <property type="entry name" value="WH-like_DNA-bd_sf"/>
</dbReference>
<dbReference type="PANTHER" id="PTHR18964">
    <property type="entry name" value="ROK (REPRESSOR, ORF, KINASE) FAMILY"/>
    <property type="match status" value="1"/>
</dbReference>
<dbReference type="EMBL" id="CP022521">
    <property type="protein sequence ID" value="ASO22609.1"/>
    <property type="molecule type" value="Genomic_DNA"/>
</dbReference>
<proteinExistence type="inferred from homology"/>
<protein>
    <submittedName>
        <fullName evidence="3">N-acetylglucosamine repressor</fullName>
    </submittedName>
</protein>
<dbReference type="GO" id="GO:0006355">
    <property type="term" value="P:regulation of DNA-templated transcription"/>
    <property type="evidence" value="ECO:0007669"/>
    <property type="project" value="InterPro"/>
</dbReference>
<dbReference type="Gene3D" id="1.10.10.10">
    <property type="entry name" value="Winged helix-like DNA-binding domain superfamily/Winged helix DNA-binding domain"/>
    <property type="match status" value="1"/>
</dbReference>
<dbReference type="AlphaFoldDB" id="A0A221WAS2"/>
<dbReference type="InterPro" id="IPR005471">
    <property type="entry name" value="Tscrpt_reg_IclR_N"/>
</dbReference>
<comment type="similarity">
    <text evidence="1">Belongs to the ROK (NagC/XylR) family.</text>
</comment>
<dbReference type="OrthoDB" id="3189808at2"/>
<sequence>MRGKQDRPADQAGLRKANLALILDLLRGHGQQSRAQLAGLSGLSKATVSNLVSELEVRDLVRPAGIVAGRQGRPGMLVEVQPRTVSGIGLEVNVDYLAATAIDLTGEVVFECRVPGDVIALGPERLLDQLAELARKVLAAVETQGAWTAGITVAVPGLIDPATGVVQLAPNLRWRKVPMADGLAGRLGYSLARITVDNDANLSALAEQTSGNVVGVTDLLYLTGASGIGAGIIADGVPLRGAFGSAGEVGHMAMDPMGPYCSCGSRGCWETQVGLIALLRAVSTHEDPVRDPALDLEQRLTIIRARAERGDRRTLDALQQIGSALGIGISILVNVLNPAAVVLGGYFATLQEWLVEPARREVAARVLGPDAAGARLVPSSLAFNAASRGGAYAAMRRVLDDPTLAPVQTAEATEAPA</sequence>
<dbReference type="GO" id="GO:0003677">
    <property type="term" value="F:DNA binding"/>
    <property type="evidence" value="ECO:0007669"/>
    <property type="project" value="InterPro"/>
</dbReference>
<accession>A0A221WAS2</accession>
<dbReference type="Proteomes" id="UP000204221">
    <property type="component" value="Chromosome"/>
</dbReference>
<organism evidence="3 4">
    <name type="scientific">Actinoalloteichus hoggarensis</name>
    <dbReference type="NCBI Taxonomy" id="1470176"/>
    <lineage>
        <taxon>Bacteria</taxon>
        <taxon>Bacillati</taxon>
        <taxon>Actinomycetota</taxon>
        <taxon>Actinomycetes</taxon>
        <taxon>Pseudonocardiales</taxon>
        <taxon>Pseudonocardiaceae</taxon>
        <taxon>Actinoalloteichus</taxon>
    </lineage>
</organism>
<dbReference type="CDD" id="cd24076">
    <property type="entry name" value="ASKHA_ATPase_ROK_BsXylR-like"/>
    <property type="match status" value="1"/>
</dbReference>
<gene>
    <name evidence="3" type="primary">nagC3</name>
    <name evidence="3" type="ORF">AHOG_25020</name>
</gene>
<name>A0A221WAS2_9PSEU</name>
<evidence type="ECO:0000259" key="2">
    <source>
        <dbReference type="Pfam" id="PF09339"/>
    </source>
</evidence>
<dbReference type="SUPFAM" id="SSF53067">
    <property type="entry name" value="Actin-like ATPase domain"/>
    <property type="match status" value="1"/>
</dbReference>
<keyword evidence="4" id="KW-1185">Reference proteome</keyword>
<dbReference type="Pfam" id="PF09339">
    <property type="entry name" value="HTH_IclR"/>
    <property type="match status" value="1"/>
</dbReference>
<dbReference type="InterPro" id="IPR000600">
    <property type="entry name" value="ROK"/>
</dbReference>
<evidence type="ECO:0000256" key="1">
    <source>
        <dbReference type="ARBA" id="ARBA00006479"/>
    </source>
</evidence>
<dbReference type="RefSeq" id="WP_093943526.1">
    <property type="nucleotide sequence ID" value="NZ_CP022521.1"/>
</dbReference>
<dbReference type="SUPFAM" id="SSF46785">
    <property type="entry name" value="Winged helix' DNA-binding domain"/>
    <property type="match status" value="1"/>
</dbReference>
<dbReference type="PANTHER" id="PTHR18964:SF149">
    <property type="entry name" value="BIFUNCTIONAL UDP-N-ACETYLGLUCOSAMINE 2-EPIMERASE_N-ACETYLMANNOSAMINE KINASE"/>
    <property type="match status" value="1"/>
</dbReference>
<reference evidence="3 4" key="1">
    <citation type="submission" date="2017-07" db="EMBL/GenBank/DDBJ databases">
        <title>Complete genome sequence of Actinoalloteichus hoggarensis DSM 45943, type strain of Actinoalloteichus hoggarensis.</title>
        <authorList>
            <person name="Ruckert C."/>
            <person name="Nouioui I."/>
            <person name="Willmese J."/>
            <person name="van Wezel G."/>
            <person name="Klenk H.-P."/>
            <person name="Kalinowski J."/>
            <person name="Zotchev S.B."/>
        </authorList>
    </citation>
    <scope>NUCLEOTIDE SEQUENCE [LARGE SCALE GENOMIC DNA]</scope>
    <source>
        <strain evidence="3 4">DSM 45943</strain>
    </source>
</reference>
<dbReference type="InterPro" id="IPR036390">
    <property type="entry name" value="WH_DNA-bd_sf"/>
</dbReference>
<feature type="domain" description="HTH iclR-type" evidence="2">
    <location>
        <begin position="21"/>
        <end position="62"/>
    </location>
</feature>
<dbReference type="Gene3D" id="3.30.420.40">
    <property type="match status" value="2"/>
</dbReference>
<dbReference type="Pfam" id="PF00480">
    <property type="entry name" value="ROK"/>
    <property type="match status" value="1"/>
</dbReference>
<evidence type="ECO:0000313" key="3">
    <source>
        <dbReference type="EMBL" id="ASO22609.1"/>
    </source>
</evidence>
<dbReference type="InterPro" id="IPR043129">
    <property type="entry name" value="ATPase_NBD"/>
</dbReference>